<gene>
    <name evidence="3" type="ORF">URODEC1_LOCUS60335</name>
</gene>
<keyword evidence="4" id="KW-1185">Reference proteome</keyword>
<dbReference type="InterPro" id="IPR003614">
    <property type="entry name" value="Knottins"/>
</dbReference>
<reference evidence="3" key="1">
    <citation type="submission" date="2024-10" db="EMBL/GenBank/DDBJ databases">
        <authorList>
            <person name="Ryan C."/>
        </authorList>
    </citation>
    <scope>NUCLEOTIDE SEQUENCE [LARGE SCALE GENOMIC DNA]</scope>
</reference>
<evidence type="ECO:0000313" key="4">
    <source>
        <dbReference type="Proteomes" id="UP001497457"/>
    </source>
</evidence>
<evidence type="ECO:0000313" key="3">
    <source>
        <dbReference type="EMBL" id="CAL4990630.1"/>
    </source>
</evidence>
<dbReference type="EMBL" id="OZ075134">
    <property type="protein sequence ID" value="CAL4990630.1"/>
    <property type="molecule type" value="Genomic_DNA"/>
</dbReference>
<evidence type="ECO:0000256" key="1">
    <source>
        <dbReference type="SAM" id="SignalP"/>
    </source>
</evidence>
<dbReference type="Gene3D" id="3.30.30.10">
    <property type="entry name" value="Knottin, scorpion toxin-like"/>
    <property type="match status" value="1"/>
</dbReference>
<name>A0ABC9B2D2_9POAL</name>
<dbReference type="Proteomes" id="UP001497457">
    <property type="component" value="Chromosome 24b"/>
</dbReference>
<dbReference type="SUPFAM" id="SSF57095">
    <property type="entry name" value="Scorpion toxin-like"/>
    <property type="match status" value="1"/>
</dbReference>
<dbReference type="InterPro" id="IPR036574">
    <property type="entry name" value="Scorpion_toxin-like_sf"/>
</dbReference>
<sequence>MEPSTRKNLSTAAAVIVLLIILFAGTSMDAESSQGFTDGCNEHLSGSYKGACWPFISDSDCGTACITENFDNLSGSCHTFQCWCYTTCDGSKASVAGSAPIRP</sequence>
<accession>A0ABC9B2D2</accession>
<organism evidence="3 4">
    <name type="scientific">Urochloa decumbens</name>
    <dbReference type="NCBI Taxonomy" id="240449"/>
    <lineage>
        <taxon>Eukaryota</taxon>
        <taxon>Viridiplantae</taxon>
        <taxon>Streptophyta</taxon>
        <taxon>Embryophyta</taxon>
        <taxon>Tracheophyta</taxon>
        <taxon>Spermatophyta</taxon>
        <taxon>Magnoliopsida</taxon>
        <taxon>Liliopsida</taxon>
        <taxon>Poales</taxon>
        <taxon>Poaceae</taxon>
        <taxon>PACMAD clade</taxon>
        <taxon>Panicoideae</taxon>
        <taxon>Panicodae</taxon>
        <taxon>Paniceae</taxon>
        <taxon>Melinidinae</taxon>
        <taxon>Urochloa</taxon>
    </lineage>
</organism>
<keyword evidence="1" id="KW-0732">Signal</keyword>
<protein>
    <recommendedName>
        <fullName evidence="2">Knottins-like domain-containing protein</fullName>
    </recommendedName>
</protein>
<evidence type="ECO:0000259" key="2">
    <source>
        <dbReference type="Pfam" id="PF00304"/>
    </source>
</evidence>
<feature type="signal peptide" evidence="1">
    <location>
        <begin position="1"/>
        <end position="30"/>
    </location>
</feature>
<feature type="chain" id="PRO_5044882428" description="Knottins-like domain-containing protein" evidence="1">
    <location>
        <begin position="31"/>
        <end position="103"/>
    </location>
</feature>
<feature type="domain" description="Knottins-like" evidence="2">
    <location>
        <begin position="42"/>
        <end position="88"/>
    </location>
</feature>
<dbReference type="Pfam" id="PF00304">
    <property type="entry name" value="Gamma-thionin"/>
    <property type="match status" value="1"/>
</dbReference>
<dbReference type="AlphaFoldDB" id="A0ABC9B2D2"/>
<proteinExistence type="predicted"/>